<evidence type="ECO:0000256" key="1">
    <source>
        <dbReference type="PROSITE-ProRule" id="PRU00168"/>
    </source>
</evidence>
<feature type="compositionally biased region" description="Low complexity" evidence="2">
    <location>
        <begin position="47"/>
        <end position="85"/>
    </location>
</feature>
<dbReference type="PROSITE" id="PS50009">
    <property type="entry name" value="RASGEF_CAT"/>
    <property type="match status" value="1"/>
</dbReference>
<reference evidence="4" key="1">
    <citation type="submission" date="2023-04" db="EMBL/GenBank/DDBJ databases">
        <title>Candida boidinii NBRC 10035.</title>
        <authorList>
            <person name="Ichikawa N."/>
            <person name="Sato H."/>
            <person name="Tonouchi N."/>
        </authorList>
    </citation>
    <scope>NUCLEOTIDE SEQUENCE</scope>
    <source>
        <strain evidence="4">NBRC 10035</strain>
    </source>
</reference>
<feature type="region of interest" description="Disordered" evidence="2">
    <location>
        <begin position="524"/>
        <end position="570"/>
    </location>
</feature>
<feature type="compositionally biased region" description="Polar residues" evidence="2">
    <location>
        <begin position="86"/>
        <end position="110"/>
    </location>
</feature>
<feature type="region of interest" description="Disordered" evidence="2">
    <location>
        <begin position="1"/>
        <end position="192"/>
    </location>
</feature>
<feature type="compositionally biased region" description="Polar residues" evidence="2">
    <location>
        <begin position="26"/>
        <end position="38"/>
    </location>
</feature>
<comment type="caution">
    <text evidence="4">The sequence shown here is derived from an EMBL/GenBank/DDBJ whole genome shotgun (WGS) entry which is preliminary data.</text>
</comment>
<feature type="compositionally biased region" description="Polar residues" evidence="2">
    <location>
        <begin position="646"/>
        <end position="657"/>
    </location>
</feature>
<organism evidence="4 5">
    <name type="scientific">Candida boidinii</name>
    <name type="common">Yeast</name>
    <dbReference type="NCBI Taxonomy" id="5477"/>
    <lineage>
        <taxon>Eukaryota</taxon>
        <taxon>Fungi</taxon>
        <taxon>Dikarya</taxon>
        <taxon>Ascomycota</taxon>
        <taxon>Saccharomycotina</taxon>
        <taxon>Pichiomycetes</taxon>
        <taxon>Pichiales</taxon>
        <taxon>Pichiaceae</taxon>
        <taxon>Ogataea</taxon>
        <taxon>Ogataea/Candida clade</taxon>
    </lineage>
</organism>
<protein>
    <submittedName>
        <fullName evidence="4">Unnamed protein product</fullName>
    </submittedName>
</protein>
<dbReference type="AlphaFoldDB" id="A0A9W6WIB6"/>
<accession>A0A9W6WIB6</accession>
<keyword evidence="5" id="KW-1185">Reference proteome</keyword>
<dbReference type="Proteomes" id="UP001165120">
    <property type="component" value="Unassembled WGS sequence"/>
</dbReference>
<gene>
    <name evidence="4" type="ORF">Cboi02_000321400</name>
</gene>
<feature type="domain" description="Ras-GEF" evidence="3">
    <location>
        <begin position="1005"/>
        <end position="1139"/>
    </location>
</feature>
<feature type="region of interest" description="Disordered" evidence="2">
    <location>
        <begin position="586"/>
        <end position="684"/>
    </location>
</feature>
<sequence length="1139" mass="124633">MKKIFSRKDKRRSLVDGNKSDPPSPSSNHQINSNNDSLSFPGLRRFNSNNSTTSGATTSTSTTPVSAGATNSSNSNNNNASRSHSQLNHMMNNNSGHVNSSNQIHNSIGGSASSSSSSSSWKSHLAPSKNDKLNSKVTETHQQQIHYSDAHNLRNKNLVRQQQSSHHLQQQQQQPQKQTSQSQQQKTQPLTLSNATIHSSASNSMDIDDHATISSNASIANSKYTMDQQTLSASTISHSDYDTNSILLNAGKNNTSSKLKNQNNGPNTNGSNLTTTLTNATGSTAVNSILTNNTAASNGSASSNTSNTSTPSLLKKSYLSTKKTTAAAFSPKKVTAPPKALAVSSLVDATWDQEVLKIGWLNRGSTIAFTSEEHLRFCRVELKGCSLNVYKPTGDVSEVRLFRPTLTNITSPTNNNNNHNGNNSIYNSRTNTSNISLDNSASSMNNISSLSSASSGASIIDNNGTASALVNDNSSVANMSILGSQLDPSASLSIDPKSQSGDVSDTISINSFATVGAKSTMTSMTNGLQSNVHNEKGDNNDHDHERDDGTINSVRGHDLITNHTNDDDLQSIQTSKFGNLQTESTDSLDINSLSQKNNNSNDELSNENSITKSTDLQDLTSDDAKDENIDGDDTESQAGDVDERQTFMSASHLSTAPESIMEEEDNNDKITTSSVDENQKNRLETAKEENMEIIDEKYDYQLYKKQHSYDLQSGGQSSIDKSGNTIESNDLLVDPISKQHELNKSKLLNMSLDNIGSAISVATEASENHPSVAVNQNFTVPLSNASASSSVSASASASATAASVAAAQAIIIENLSYNSIQYPHPDLEIDNESNSIVTGSLESVCHAVLFNPYNNLSIRLLEVLPLFSEVLLAISYFIKYSDTFVSEKHVIPEEECIIITEEEENLMSDRLAMVIEYITEHFSGMLLEESIYKSLWNLIFSLEKHTPCENLKKSIYQRQQQLYNLTDFDPPSKGAISTSSNLTIPSVPSSTSLSQFSAKEFVNCNLDELALEINAISLKFTKIWDAKKDLSLLYETTHNNYSYYRKNPLIFNVSKNIHYLGRLFIYHLFQDPLYRSDPQLRARVLTKWIELGSYFDRMGDMVSWLAISTLVCSIPVLRLRSTWSYIDEVPLPIRIHTIS</sequence>
<dbReference type="EMBL" id="BSXN01001073">
    <property type="protein sequence ID" value="GME71444.1"/>
    <property type="molecule type" value="Genomic_DNA"/>
</dbReference>
<name>A0A9W6WIB6_CANBO</name>
<feature type="compositionally biased region" description="Basic and acidic residues" evidence="2">
    <location>
        <begin position="533"/>
        <end position="566"/>
    </location>
</feature>
<dbReference type="Gene3D" id="1.10.840.10">
    <property type="entry name" value="Ras guanine-nucleotide exchange factors catalytic domain"/>
    <property type="match status" value="1"/>
</dbReference>
<feature type="compositionally biased region" description="Low complexity" evidence="2">
    <location>
        <begin position="597"/>
        <end position="609"/>
    </location>
</feature>
<feature type="compositionally biased region" description="Polar residues" evidence="2">
    <location>
        <begin position="135"/>
        <end position="146"/>
    </location>
</feature>
<feature type="compositionally biased region" description="Polar residues" evidence="2">
    <location>
        <begin position="586"/>
        <end position="596"/>
    </location>
</feature>
<feature type="compositionally biased region" description="Low complexity" evidence="2">
    <location>
        <begin position="161"/>
        <end position="192"/>
    </location>
</feature>
<feature type="region of interest" description="Disordered" evidence="2">
    <location>
        <begin position="252"/>
        <end position="278"/>
    </location>
</feature>
<keyword evidence="1" id="KW-0344">Guanine-nucleotide releasing factor</keyword>
<feature type="compositionally biased region" description="Basic residues" evidence="2">
    <location>
        <begin position="1"/>
        <end position="11"/>
    </location>
</feature>
<dbReference type="InterPro" id="IPR036964">
    <property type="entry name" value="RASGEF_cat_dom_sf"/>
</dbReference>
<dbReference type="InterPro" id="IPR023578">
    <property type="entry name" value="Ras_GEF_dom_sf"/>
</dbReference>
<feature type="compositionally biased region" description="Polar residues" evidence="2">
    <location>
        <begin position="610"/>
        <end position="619"/>
    </location>
</feature>
<feature type="compositionally biased region" description="Low complexity" evidence="2">
    <location>
        <begin position="111"/>
        <end position="120"/>
    </location>
</feature>
<dbReference type="GO" id="GO:0005085">
    <property type="term" value="F:guanyl-nucleotide exchange factor activity"/>
    <property type="evidence" value="ECO:0007669"/>
    <property type="project" value="UniProtKB-KW"/>
</dbReference>
<dbReference type="Pfam" id="PF00617">
    <property type="entry name" value="RasGEF"/>
    <property type="match status" value="1"/>
</dbReference>
<dbReference type="InterPro" id="IPR001895">
    <property type="entry name" value="RASGEF_cat_dom"/>
</dbReference>
<dbReference type="SUPFAM" id="SSF48366">
    <property type="entry name" value="Ras GEF"/>
    <property type="match status" value="1"/>
</dbReference>
<proteinExistence type="predicted"/>
<feature type="compositionally biased region" description="Low complexity" evidence="2">
    <location>
        <begin position="261"/>
        <end position="278"/>
    </location>
</feature>
<evidence type="ECO:0000313" key="4">
    <source>
        <dbReference type="EMBL" id="GME71444.1"/>
    </source>
</evidence>
<evidence type="ECO:0000313" key="5">
    <source>
        <dbReference type="Proteomes" id="UP001165120"/>
    </source>
</evidence>
<evidence type="ECO:0000256" key="2">
    <source>
        <dbReference type="SAM" id="MobiDB-lite"/>
    </source>
</evidence>
<dbReference type="GO" id="GO:0007264">
    <property type="term" value="P:small GTPase-mediated signal transduction"/>
    <property type="evidence" value="ECO:0007669"/>
    <property type="project" value="InterPro"/>
</dbReference>
<evidence type="ECO:0000259" key="3">
    <source>
        <dbReference type="PROSITE" id="PS50009"/>
    </source>
</evidence>